<dbReference type="OrthoDB" id="1861824at2759"/>
<dbReference type="EMBL" id="CM010716">
    <property type="protein sequence ID" value="RZC49137.1"/>
    <property type="molecule type" value="Genomic_DNA"/>
</dbReference>
<sequence length="135" mass="15701">MNATTFTRASNRSKIRPRVSLFQQTTITTMANDVVLRSSLICLGAIIFFIGFYTYSFKKMIVTYIFGLFAIAGILLPDWEFFDRDFSQWTSPMPADAIDSNSSEPKRFKIYPVRYTVYAIVYSFGLYKWWNFVST</sequence>
<dbReference type="GO" id="GO:0005787">
    <property type="term" value="C:signal peptidase complex"/>
    <property type="evidence" value="ECO:0007669"/>
    <property type="project" value="InterPro"/>
</dbReference>
<keyword evidence="4" id="KW-0256">Endoplasmic reticulum</keyword>
<evidence type="ECO:0000256" key="5">
    <source>
        <dbReference type="ARBA" id="ARBA00022989"/>
    </source>
</evidence>
<dbReference type="Pfam" id="PF06645">
    <property type="entry name" value="SPC12"/>
    <property type="match status" value="1"/>
</dbReference>
<organism evidence="8 9">
    <name type="scientific">Papaver somniferum</name>
    <name type="common">Opium poppy</name>
    <dbReference type="NCBI Taxonomy" id="3469"/>
    <lineage>
        <taxon>Eukaryota</taxon>
        <taxon>Viridiplantae</taxon>
        <taxon>Streptophyta</taxon>
        <taxon>Embryophyta</taxon>
        <taxon>Tracheophyta</taxon>
        <taxon>Spermatophyta</taxon>
        <taxon>Magnoliopsida</taxon>
        <taxon>Ranunculales</taxon>
        <taxon>Papaveraceae</taxon>
        <taxon>Papaveroideae</taxon>
        <taxon>Papaver</taxon>
    </lineage>
</organism>
<dbReference type="PANTHER" id="PTHR38354:SF2">
    <property type="entry name" value="SIGNAL PEPTIDASE COMPLEX-LIKE PROTEIN DTM1"/>
    <property type="match status" value="1"/>
</dbReference>
<reference evidence="8 9" key="1">
    <citation type="journal article" date="2018" name="Science">
        <title>The opium poppy genome and morphinan production.</title>
        <authorList>
            <person name="Guo L."/>
            <person name="Winzer T."/>
            <person name="Yang X."/>
            <person name="Li Y."/>
            <person name="Ning Z."/>
            <person name="He Z."/>
            <person name="Teodor R."/>
            <person name="Lu Y."/>
            <person name="Bowser T.A."/>
            <person name="Graham I.A."/>
            <person name="Ye K."/>
        </authorList>
    </citation>
    <scope>NUCLEOTIDE SEQUENCE [LARGE SCALE GENOMIC DNA]</scope>
    <source>
        <strain evidence="9">cv. HN1</strain>
        <tissue evidence="8">Leaves</tissue>
    </source>
</reference>
<dbReference type="AlphaFoldDB" id="A0A4Y7IKA5"/>
<evidence type="ECO:0000256" key="1">
    <source>
        <dbReference type="ARBA" id="ARBA00004477"/>
    </source>
</evidence>
<keyword evidence="9" id="KW-1185">Reference proteome</keyword>
<dbReference type="InterPro" id="IPR039955">
    <property type="entry name" value="DTM1"/>
</dbReference>
<evidence type="ECO:0000256" key="7">
    <source>
        <dbReference type="SAM" id="Phobius"/>
    </source>
</evidence>
<dbReference type="GO" id="GO:0048658">
    <property type="term" value="P:anther wall tapetum development"/>
    <property type="evidence" value="ECO:0007669"/>
    <property type="project" value="EnsemblPlants"/>
</dbReference>
<comment type="subcellular location">
    <subcellularLocation>
        <location evidence="1">Endoplasmic reticulum membrane</location>
        <topology evidence="1">Multi-pass membrane protein</topology>
    </subcellularLocation>
</comment>
<keyword evidence="3 7" id="KW-0812">Transmembrane</keyword>
<evidence type="ECO:0000256" key="2">
    <source>
        <dbReference type="ARBA" id="ARBA00005245"/>
    </source>
</evidence>
<feature type="transmembrane region" description="Helical" evidence="7">
    <location>
        <begin position="61"/>
        <end position="79"/>
    </location>
</feature>
<dbReference type="GO" id="GO:0009555">
    <property type="term" value="P:pollen development"/>
    <property type="evidence" value="ECO:0007669"/>
    <property type="project" value="EnsemblPlants"/>
</dbReference>
<accession>A0A4Y7IKA5</accession>
<dbReference type="Gramene" id="RZC49137">
    <property type="protein sequence ID" value="RZC49137"/>
    <property type="gene ID" value="C5167_017563"/>
</dbReference>
<evidence type="ECO:0000256" key="4">
    <source>
        <dbReference type="ARBA" id="ARBA00022824"/>
    </source>
</evidence>
<proteinExistence type="inferred from homology"/>
<evidence type="ECO:0000313" key="9">
    <source>
        <dbReference type="Proteomes" id="UP000316621"/>
    </source>
</evidence>
<feature type="transmembrane region" description="Helical" evidence="7">
    <location>
        <begin position="113"/>
        <end position="130"/>
    </location>
</feature>
<gene>
    <name evidence="8" type="ORF">C5167_017563</name>
</gene>
<dbReference type="GO" id="GO:0006465">
    <property type="term" value="P:signal peptide processing"/>
    <property type="evidence" value="ECO:0007669"/>
    <property type="project" value="InterPro"/>
</dbReference>
<evidence type="ECO:0000256" key="6">
    <source>
        <dbReference type="ARBA" id="ARBA00023136"/>
    </source>
</evidence>
<keyword evidence="5 7" id="KW-1133">Transmembrane helix</keyword>
<evidence type="ECO:0000313" key="8">
    <source>
        <dbReference type="EMBL" id="RZC49137.1"/>
    </source>
</evidence>
<dbReference type="OMA" id="KWWMFVS"/>
<name>A0A4Y7IKA5_PAPSO</name>
<feature type="transmembrane region" description="Helical" evidence="7">
    <location>
        <begin position="34"/>
        <end position="55"/>
    </location>
</feature>
<comment type="similarity">
    <text evidence="2">Belongs to the SPCS1 family.</text>
</comment>
<dbReference type="Proteomes" id="UP000316621">
    <property type="component" value="Chromosome 2"/>
</dbReference>
<dbReference type="PANTHER" id="PTHR38354">
    <property type="entry name" value="SIGNAL PEPTIDASE COMPLEX-LIKE PROTEIN DTM1"/>
    <property type="match status" value="1"/>
</dbReference>
<evidence type="ECO:0000256" key="3">
    <source>
        <dbReference type="ARBA" id="ARBA00022692"/>
    </source>
</evidence>
<dbReference type="InterPro" id="IPR009542">
    <property type="entry name" value="Spc1/SPCS1"/>
</dbReference>
<keyword evidence="6 7" id="KW-0472">Membrane</keyword>
<protein>
    <submittedName>
        <fullName evidence="8">Uncharacterized protein</fullName>
    </submittedName>
</protein>